<dbReference type="PANTHER" id="PTHR44366">
    <property type="entry name" value="UDP-N-ACETYLGLUCOSAMINE--PEPTIDE N-ACETYLGLUCOSAMINYLTRANSFERASE 110 KDA SUBUNIT"/>
    <property type="match status" value="1"/>
</dbReference>
<sequence>MQHLGIPENKIIESDRHPHVRADRLLVPSLPSHFSWLSPESVKFLRQTFLPKINRLSETPERIYISRAKTRYRHLFNEAEVLELLKEYGFVSVYLEELSLDEQIHLFSQVKAVVAPHGSGLTNIIFCQPQTSVVEIVSPNYLRHYFGAISQLLHLNHYYLRGEIFTCYPMRQLMYPNSMTEDIQINLDTLRKILERIGIVKPIQPRPLEAFVVKPMQATLSAEQTAETLARKAETLLSQNQLEEAISACQKALEIAPKFAPTYKVFGNIWRSQQQIEKAREWYLKAIGCDPDYQEAYANLGNLAAGEKQWLEAIRWYTKAIEIDPGFVGAYDCLGKVWHQLGKDAEAIDCTYRAYEIEPNAFQPEEHLELGDRLFDRGQLTQAITCYRQALELAPQMQSVYERLSRALGKQGKSEEAAIYARQGMRLSLEEAAGNPTNGDRPGLENKPEKIAASRQQAAEALLFQGKLDEATQAGEEALHIDPNFVPTFKTLGNIARSRGDIEKAREWYLKAIEIDPAYAEAYANLGNLAAQAKQWPEAIERYQKAIALKPDFAGAYDRLSKVLQQLGKEREAAECAFCACELNPSSVGVEQYLKLGNILFRYKQLDRAVFCYRQALELNPKLFAACQNLAEALTQQGKSDEAARYYRQAMQLYMNQPQEKNDRATTLTIDSPAPSTEHQSRVKAALQEAQKHYNRKEWPLAIDACKRALDIQPGAAEAHAILGNIACTQGDCEEARQAYNRAIALKPELAYVRANLGSICAELNQPEDAIAHYQAALQIDPKFTLVYRNWGQLYQKLDRWAEAADCYRKAIELEPEFVPTYQKLAVALIAAEDWQGARDTYQKAIELKSNAAWAHCGLGDALAELGEWEDAASAYRRAIELDPELAGLSEKLGDLFQKRLEYYSQQALESYHQAARANPDQIELYHKILEITPNDVNVHLQLVRALERQGNWDEAIVFSQMALQIQPDAVEAHIELGKVLAQQSQLTDATVCYRRAIELAPNVSVAHHHLGEVLSLQGQSEQAIASFRRALEIDSEFYQKIQVGIEEAKVYFELAKMFERQNDSDRAISCYHRATQLDPGQCWYYHHLADALVKKDYKSERSIEFYRRAIETNPTPSFWHYQNLGVVLFNREDFSQAKESFQKAISIDSSFSWSHKKLGDILVFENNVREASIYYRQAVRLQPKLSI</sequence>
<evidence type="ECO:0000313" key="4">
    <source>
        <dbReference type="Proteomes" id="UP000621799"/>
    </source>
</evidence>
<feature type="repeat" description="TPR" evidence="1">
    <location>
        <begin position="520"/>
        <end position="553"/>
    </location>
</feature>
<feature type="repeat" description="TPR" evidence="1">
    <location>
        <begin position="260"/>
        <end position="293"/>
    </location>
</feature>
<feature type="repeat" description="TPR" evidence="1">
    <location>
        <begin position="853"/>
        <end position="886"/>
    </location>
</feature>
<feature type="domain" description="Glycosyltransferase 61 catalytic" evidence="2">
    <location>
        <begin position="20"/>
        <end position="134"/>
    </location>
</feature>
<feature type="repeat" description="TPR" evidence="1">
    <location>
        <begin position="364"/>
        <end position="397"/>
    </location>
</feature>
<dbReference type="Pfam" id="PF04577">
    <property type="entry name" value="Glyco_transf_61"/>
    <property type="match status" value="1"/>
</dbReference>
<organism evidence="3 4">
    <name type="scientific">Zarconia navalis LEGE 11467</name>
    <dbReference type="NCBI Taxonomy" id="1828826"/>
    <lineage>
        <taxon>Bacteria</taxon>
        <taxon>Bacillati</taxon>
        <taxon>Cyanobacteriota</taxon>
        <taxon>Cyanophyceae</taxon>
        <taxon>Oscillatoriophycideae</taxon>
        <taxon>Oscillatoriales</taxon>
        <taxon>Oscillatoriales incertae sedis</taxon>
        <taxon>Zarconia</taxon>
        <taxon>Zarconia navalis</taxon>
    </lineage>
</organism>
<dbReference type="PROSITE" id="PS50293">
    <property type="entry name" value="TPR_REGION"/>
    <property type="match status" value="5"/>
</dbReference>
<dbReference type="Proteomes" id="UP000621799">
    <property type="component" value="Unassembled WGS sequence"/>
</dbReference>
<feature type="repeat" description="TPR" evidence="1">
    <location>
        <begin position="486"/>
        <end position="519"/>
    </location>
</feature>
<feature type="repeat" description="TPR" evidence="1">
    <location>
        <begin position="1119"/>
        <end position="1152"/>
    </location>
</feature>
<dbReference type="PANTHER" id="PTHR44366:SF1">
    <property type="entry name" value="UDP-N-ACETYLGLUCOSAMINE--PEPTIDE N-ACETYLGLUCOSAMINYLTRANSFERASE 110 KDA SUBUNIT"/>
    <property type="match status" value="1"/>
</dbReference>
<dbReference type="Pfam" id="PF13424">
    <property type="entry name" value="TPR_12"/>
    <property type="match status" value="1"/>
</dbReference>
<feature type="repeat" description="TPR" evidence="1">
    <location>
        <begin position="1153"/>
        <end position="1186"/>
    </location>
</feature>
<dbReference type="Gene3D" id="1.25.40.10">
    <property type="entry name" value="Tetratricopeptide repeat domain"/>
    <property type="match status" value="9"/>
</dbReference>
<feature type="repeat" description="TPR" evidence="1">
    <location>
        <begin position="1005"/>
        <end position="1038"/>
    </location>
</feature>
<dbReference type="InterPro" id="IPR011990">
    <property type="entry name" value="TPR-like_helical_dom_sf"/>
</dbReference>
<keyword evidence="1" id="KW-0802">TPR repeat</keyword>
<comment type="caution">
    <text evidence="3">The sequence shown here is derived from an EMBL/GenBank/DDBJ whole genome shotgun (WGS) entry which is preliminary data.</text>
</comment>
<feature type="repeat" description="TPR" evidence="1">
    <location>
        <begin position="819"/>
        <end position="852"/>
    </location>
</feature>
<evidence type="ECO:0000259" key="2">
    <source>
        <dbReference type="Pfam" id="PF04577"/>
    </source>
</evidence>
<dbReference type="Pfam" id="PF13181">
    <property type="entry name" value="TPR_8"/>
    <property type="match status" value="3"/>
</dbReference>
<accession>A0A928VST3</accession>
<dbReference type="EMBL" id="JADEXN010000020">
    <property type="protein sequence ID" value="MBE9039612.1"/>
    <property type="molecule type" value="Genomic_DNA"/>
</dbReference>
<gene>
    <name evidence="3" type="ORF">IQ235_02225</name>
</gene>
<feature type="repeat" description="TPR" evidence="1">
    <location>
        <begin position="751"/>
        <end position="784"/>
    </location>
</feature>
<keyword evidence="4" id="KW-1185">Reference proteome</keyword>
<dbReference type="SUPFAM" id="SSF48452">
    <property type="entry name" value="TPR-like"/>
    <property type="match status" value="4"/>
</dbReference>
<dbReference type="AlphaFoldDB" id="A0A928VST3"/>
<dbReference type="Pfam" id="PF00515">
    <property type="entry name" value="TPR_1"/>
    <property type="match status" value="3"/>
</dbReference>
<evidence type="ECO:0000256" key="1">
    <source>
        <dbReference type="PROSITE-ProRule" id="PRU00339"/>
    </source>
</evidence>
<dbReference type="GO" id="GO:0097363">
    <property type="term" value="F:protein O-acetylglucosaminyltransferase activity"/>
    <property type="evidence" value="ECO:0007669"/>
    <property type="project" value="TreeGrafter"/>
</dbReference>
<feature type="repeat" description="TPR" evidence="1">
    <location>
        <begin position="590"/>
        <end position="623"/>
    </location>
</feature>
<feature type="repeat" description="TPR" evidence="1">
    <location>
        <begin position="294"/>
        <end position="327"/>
    </location>
</feature>
<dbReference type="Pfam" id="PF13176">
    <property type="entry name" value="TPR_7"/>
    <property type="match status" value="1"/>
</dbReference>
<dbReference type="Pfam" id="PF13414">
    <property type="entry name" value="TPR_11"/>
    <property type="match status" value="4"/>
</dbReference>
<dbReference type="SMART" id="SM00028">
    <property type="entry name" value="TPR"/>
    <property type="match status" value="24"/>
</dbReference>
<proteinExistence type="predicted"/>
<feature type="repeat" description="TPR" evidence="1">
    <location>
        <begin position="328"/>
        <end position="361"/>
    </location>
</feature>
<protein>
    <submittedName>
        <fullName evidence="3">Tetratricopeptide repeat protein</fullName>
    </submittedName>
</protein>
<dbReference type="Pfam" id="PF13432">
    <property type="entry name" value="TPR_16"/>
    <property type="match status" value="1"/>
</dbReference>
<feature type="repeat" description="TPR" evidence="1">
    <location>
        <begin position="1049"/>
        <end position="1082"/>
    </location>
</feature>
<dbReference type="InterPro" id="IPR049625">
    <property type="entry name" value="Glyco_transf_61_cat"/>
</dbReference>
<dbReference type="GO" id="GO:0006493">
    <property type="term" value="P:protein O-linked glycosylation"/>
    <property type="evidence" value="ECO:0007669"/>
    <property type="project" value="InterPro"/>
</dbReference>
<name>A0A928VST3_9CYAN</name>
<feature type="repeat" description="TPR" evidence="1">
    <location>
        <begin position="785"/>
        <end position="818"/>
    </location>
</feature>
<evidence type="ECO:0000313" key="3">
    <source>
        <dbReference type="EMBL" id="MBE9039612.1"/>
    </source>
</evidence>
<reference evidence="3" key="1">
    <citation type="submission" date="2020-10" db="EMBL/GenBank/DDBJ databases">
        <authorList>
            <person name="Castelo-Branco R."/>
            <person name="Eusebio N."/>
            <person name="Adriana R."/>
            <person name="Vieira A."/>
            <person name="Brugerolle De Fraissinette N."/>
            <person name="Rezende De Castro R."/>
            <person name="Schneider M.P."/>
            <person name="Vasconcelos V."/>
            <person name="Leao P.N."/>
        </authorList>
    </citation>
    <scope>NUCLEOTIDE SEQUENCE</scope>
    <source>
        <strain evidence="3">LEGE 11467</strain>
    </source>
</reference>
<dbReference type="PROSITE" id="PS50005">
    <property type="entry name" value="TPR"/>
    <property type="match status" value="18"/>
</dbReference>
<dbReference type="InterPro" id="IPR037919">
    <property type="entry name" value="OGT"/>
</dbReference>
<feature type="repeat" description="TPR" evidence="1">
    <location>
        <begin position="971"/>
        <end position="1004"/>
    </location>
</feature>
<feature type="repeat" description="TPR" evidence="1">
    <location>
        <begin position="717"/>
        <end position="750"/>
    </location>
</feature>
<dbReference type="RefSeq" id="WP_264319871.1">
    <property type="nucleotide sequence ID" value="NZ_JADEXN010000020.1"/>
</dbReference>
<feature type="repeat" description="TPR" evidence="1">
    <location>
        <begin position="226"/>
        <end position="259"/>
    </location>
</feature>
<dbReference type="InterPro" id="IPR019734">
    <property type="entry name" value="TPR_rpt"/>
</dbReference>